<proteinExistence type="predicted"/>
<accession>A0A4R3LRJ2</accession>
<comment type="caution">
    <text evidence="2">The sequence shown here is derived from an EMBL/GenBank/DDBJ whole genome shotgun (WGS) entry which is preliminary data.</text>
</comment>
<reference evidence="2 3" key="1">
    <citation type="submission" date="2019-03" db="EMBL/GenBank/DDBJ databases">
        <title>Genomic Encyclopedia of Type Strains, Phase IV (KMG-IV): sequencing the most valuable type-strain genomes for metagenomic binning, comparative biology and taxonomic classification.</title>
        <authorList>
            <person name="Goeker M."/>
        </authorList>
    </citation>
    <scope>NUCLEOTIDE SEQUENCE [LARGE SCALE GENOMIC DNA]</scope>
    <source>
        <strain evidence="2 3">DSM 9035</strain>
    </source>
</reference>
<organism evidence="2 3">
    <name type="scientific">Aquabacter spiritensis</name>
    <dbReference type="NCBI Taxonomy" id="933073"/>
    <lineage>
        <taxon>Bacteria</taxon>
        <taxon>Pseudomonadati</taxon>
        <taxon>Pseudomonadota</taxon>
        <taxon>Alphaproteobacteria</taxon>
        <taxon>Hyphomicrobiales</taxon>
        <taxon>Xanthobacteraceae</taxon>
        <taxon>Aquabacter</taxon>
    </lineage>
</organism>
<dbReference type="GO" id="GO:0016740">
    <property type="term" value="F:transferase activity"/>
    <property type="evidence" value="ECO:0007669"/>
    <property type="project" value="UniProtKB-KW"/>
</dbReference>
<feature type="domain" description="Glycosyltransferase 2-like" evidence="1">
    <location>
        <begin position="19"/>
        <end position="147"/>
    </location>
</feature>
<sequence length="317" mass="34719">MLTKPFEEVPPRLCAWRIAVFARNERPTLVSCLQHIARAAAGRDAHVTVILNGSSDGSAHALADAAPEIGIPFDVYEIDYADKSNAINQFVHRLRADAEIYFFVDAYAMIGESALRDLAAALAANPRALAAAAVPSVGRSADAIRAQMMVEPGLHGSLFALRGEFVARMAETRFRLPVGLYRGDGLIGSAVMHDLDALRVPWTWEHIAVAPGATWRFRPLSPWSAADRRRQWNRLLRQGRGEIEDMAIKRIIYEGNYAALPDFASALVRSLVREDRGEVLRCLRRRPAGILAVREAFAAPDPAPAALAPRRILTAGA</sequence>
<dbReference type="Pfam" id="PF00535">
    <property type="entry name" value="Glycos_transf_2"/>
    <property type="match status" value="1"/>
</dbReference>
<name>A0A4R3LRJ2_9HYPH</name>
<gene>
    <name evidence="2" type="ORF">EDC64_11077</name>
</gene>
<dbReference type="RefSeq" id="WP_165933793.1">
    <property type="nucleotide sequence ID" value="NZ_SMAI01000010.1"/>
</dbReference>
<keyword evidence="3" id="KW-1185">Reference proteome</keyword>
<dbReference type="Proteomes" id="UP000294664">
    <property type="component" value="Unassembled WGS sequence"/>
</dbReference>
<dbReference type="SUPFAM" id="SSF53448">
    <property type="entry name" value="Nucleotide-diphospho-sugar transferases"/>
    <property type="match status" value="1"/>
</dbReference>
<dbReference type="InterPro" id="IPR029044">
    <property type="entry name" value="Nucleotide-diphossugar_trans"/>
</dbReference>
<dbReference type="InterPro" id="IPR001173">
    <property type="entry name" value="Glyco_trans_2-like"/>
</dbReference>
<evidence type="ECO:0000313" key="2">
    <source>
        <dbReference type="EMBL" id="TCT03214.1"/>
    </source>
</evidence>
<dbReference type="Gene3D" id="3.90.550.10">
    <property type="entry name" value="Spore Coat Polysaccharide Biosynthesis Protein SpsA, Chain A"/>
    <property type="match status" value="1"/>
</dbReference>
<protein>
    <submittedName>
        <fullName evidence="2">Glycosyl transferase family 2</fullName>
    </submittedName>
</protein>
<evidence type="ECO:0000313" key="3">
    <source>
        <dbReference type="Proteomes" id="UP000294664"/>
    </source>
</evidence>
<keyword evidence="2" id="KW-0808">Transferase</keyword>
<dbReference type="CDD" id="cd00761">
    <property type="entry name" value="Glyco_tranf_GTA_type"/>
    <property type="match status" value="1"/>
</dbReference>
<dbReference type="EMBL" id="SMAI01000010">
    <property type="protein sequence ID" value="TCT03214.1"/>
    <property type="molecule type" value="Genomic_DNA"/>
</dbReference>
<evidence type="ECO:0000259" key="1">
    <source>
        <dbReference type="Pfam" id="PF00535"/>
    </source>
</evidence>
<dbReference type="AlphaFoldDB" id="A0A4R3LRJ2"/>